<dbReference type="PANTHER" id="PTHR11188">
    <property type="entry name" value="ARRESTIN DOMAIN CONTAINING PROTEIN"/>
    <property type="match status" value="1"/>
</dbReference>
<evidence type="ECO:0000313" key="3">
    <source>
        <dbReference type="EMBL" id="KAL2887894.1"/>
    </source>
</evidence>
<dbReference type="Proteomes" id="UP001610728">
    <property type="component" value="Unassembled WGS sequence"/>
</dbReference>
<gene>
    <name evidence="3" type="ORF">HOO65_040231</name>
</gene>
<dbReference type="InterPro" id="IPR011021">
    <property type="entry name" value="Arrestin-like_N"/>
</dbReference>
<reference evidence="3 4" key="1">
    <citation type="submission" date="2020-05" db="EMBL/GenBank/DDBJ databases">
        <title>Ceratocystis lukuohia genome.</title>
        <authorList>
            <person name="Harrington T.C."/>
            <person name="Kim K."/>
            <person name="Mayers C.G."/>
        </authorList>
    </citation>
    <scope>NUCLEOTIDE SEQUENCE [LARGE SCALE GENOMIC DNA]</scope>
    <source>
        <strain evidence="3 4">C4212</strain>
    </source>
</reference>
<dbReference type="InterPro" id="IPR050357">
    <property type="entry name" value="Arrestin_domain-protein"/>
</dbReference>
<dbReference type="PANTHER" id="PTHR11188:SF166">
    <property type="entry name" value="ARRESTIN (OR S-ANTIGEN), N-TERMINAL DOMAIN PROTEIN (AFU_ORTHOLOGUE AFUA_7G02050)"/>
    <property type="match status" value="1"/>
</dbReference>
<evidence type="ECO:0000259" key="2">
    <source>
        <dbReference type="Pfam" id="PF00339"/>
    </source>
</evidence>
<dbReference type="RefSeq" id="XP_070859074.1">
    <property type="nucleotide sequence ID" value="XM_071000610.1"/>
</dbReference>
<feature type="compositionally biased region" description="Gly residues" evidence="1">
    <location>
        <begin position="485"/>
        <end position="499"/>
    </location>
</feature>
<keyword evidence="4" id="KW-1185">Reference proteome</keyword>
<dbReference type="InterPro" id="IPR014752">
    <property type="entry name" value="Arrestin-like_C"/>
</dbReference>
<feature type="region of interest" description="Disordered" evidence="1">
    <location>
        <begin position="530"/>
        <end position="596"/>
    </location>
</feature>
<dbReference type="EMBL" id="JABSNW010000004">
    <property type="protein sequence ID" value="KAL2887894.1"/>
    <property type="molecule type" value="Genomic_DNA"/>
</dbReference>
<comment type="caution">
    <text evidence="3">The sequence shown here is derived from an EMBL/GenBank/DDBJ whole genome shotgun (WGS) entry which is preliminary data.</text>
</comment>
<feature type="region of interest" description="Disordered" evidence="1">
    <location>
        <begin position="485"/>
        <end position="517"/>
    </location>
</feature>
<evidence type="ECO:0000256" key="1">
    <source>
        <dbReference type="SAM" id="MobiDB-lite"/>
    </source>
</evidence>
<name>A0ABR4MHY5_9PEZI</name>
<feature type="domain" description="Arrestin-like N-terminal" evidence="2">
    <location>
        <begin position="4"/>
        <end position="124"/>
    </location>
</feature>
<dbReference type="GeneID" id="98118007"/>
<proteinExistence type="predicted"/>
<dbReference type="Pfam" id="PF00339">
    <property type="entry name" value="Arrestin_N"/>
    <property type="match status" value="1"/>
</dbReference>
<feature type="compositionally biased region" description="Low complexity" evidence="1">
    <location>
        <begin position="539"/>
        <end position="550"/>
    </location>
</feature>
<accession>A0ABR4MHY5</accession>
<evidence type="ECO:0000313" key="4">
    <source>
        <dbReference type="Proteomes" id="UP001610728"/>
    </source>
</evidence>
<dbReference type="CDD" id="cd22952">
    <property type="entry name" value="ART10-like"/>
    <property type="match status" value="1"/>
</dbReference>
<organism evidence="3 4">
    <name type="scientific">Ceratocystis lukuohia</name>
    <dbReference type="NCBI Taxonomy" id="2019550"/>
    <lineage>
        <taxon>Eukaryota</taxon>
        <taxon>Fungi</taxon>
        <taxon>Dikarya</taxon>
        <taxon>Ascomycota</taxon>
        <taxon>Pezizomycotina</taxon>
        <taxon>Sordariomycetes</taxon>
        <taxon>Hypocreomycetidae</taxon>
        <taxon>Microascales</taxon>
        <taxon>Ceratocystidaceae</taxon>
        <taxon>Ceratocystis</taxon>
    </lineage>
</organism>
<feature type="compositionally biased region" description="Polar residues" evidence="1">
    <location>
        <begin position="565"/>
        <end position="587"/>
    </location>
</feature>
<sequence>MSARIILDNPPEFYTNLDTISGRIQLILNRAELVGAVIAKLEGEAITSFGPASQQVDKYGHYAESRRSSSGGIPIETHKILYKVQQAFPPNDPMTGTSPGSVMLNRGMHEFPFQFRLPFNNACSDSAAMASLGGLAGVGGFGSGLRVMDGSKQLFLRHVLKTLPPSLNGLSSAAEVRYYVKVTVQRPGLLKENWRSLVGFRFMPMEQPRKPPASSMMYARRPFVFSQRPNNPANAKKKKSKTTIAGDASQADLELDLANTQQPTIEISALLPHPAILTCNKPVPLRIVATKKTQFTEPVYLVAFELVLLGLTHIRCHDFKMTDPHRWVVCATSGLSIPVTTNPNAEVGTEFVLPDNLWKHIPLPNTVHPAFVTCNISRTYELEVRLGLSRDKPGTPESSSTGSTFTSIFRNSGIKEQDQLKIPADTIFLPLRFNNIDVYSGIAPPPQLLSEIQRRQSQMQRPPPHPTHPVGAVFASPAHNYGGMPGGMPGGWPGAGRGGPMFASPPLPPRRPNQGQAVDPRIAMAAASHDPLYPPQMGTPAAATFEEAPPSYEEALADAVAGPFENNSSRPAYSGTTDVNASNQATEANGKRAGSE</sequence>
<dbReference type="Gene3D" id="2.60.40.640">
    <property type="match status" value="1"/>
</dbReference>
<protein>
    <submittedName>
        <fullName evidence="3">Arrestin-related trafficking adapter 10</fullName>
    </submittedName>
</protein>